<dbReference type="Pfam" id="PF24656">
    <property type="entry name" value="CEPT76_peptidase"/>
    <property type="match status" value="1"/>
</dbReference>
<feature type="compositionally biased region" description="Basic and acidic residues" evidence="1">
    <location>
        <begin position="811"/>
        <end position="832"/>
    </location>
</feature>
<reference evidence="4" key="1">
    <citation type="submission" date="2019-06" db="EMBL/GenBank/DDBJ databases">
        <authorList>
            <person name="Zheng W."/>
        </authorList>
    </citation>
    <scope>NUCLEOTIDE SEQUENCE</scope>
    <source>
        <strain evidence="4">QDHG01</strain>
    </source>
</reference>
<dbReference type="PANTHER" id="PTHR46436">
    <property type="entry name" value="CENTROSOMAL PROTEIN OF 76 KDA"/>
    <property type="match status" value="1"/>
</dbReference>
<dbReference type="InterPro" id="IPR052299">
    <property type="entry name" value="CEP76"/>
</dbReference>
<accession>A0A8J8P4B5</accession>
<proteinExistence type="predicted"/>
<name>A0A8J8P4B5_HALGN</name>
<dbReference type="InterPro" id="IPR000008">
    <property type="entry name" value="C2_dom"/>
</dbReference>
<dbReference type="OrthoDB" id="67700at2759"/>
<feature type="compositionally biased region" description="Basic and acidic residues" evidence="1">
    <location>
        <begin position="24"/>
        <end position="33"/>
    </location>
</feature>
<dbReference type="EMBL" id="RRYP01000678">
    <property type="protein sequence ID" value="TNV87008.1"/>
    <property type="molecule type" value="Genomic_DNA"/>
</dbReference>
<evidence type="ECO:0000259" key="2">
    <source>
        <dbReference type="Pfam" id="PF00168"/>
    </source>
</evidence>
<dbReference type="AlphaFoldDB" id="A0A8J8P4B5"/>
<feature type="compositionally biased region" description="Polar residues" evidence="1">
    <location>
        <begin position="1"/>
        <end position="21"/>
    </location>
</feature>
<protein>
    <submittedName>
        <fullName evidence="4">Uncharacterized protein</fullName>
    </submittedName>
</protein>
<feature type="domain" description="C2" evidence="2">
    <location>
        <begin position="243"/>
        <end position="330"/>
    </location>
</feature>
<feature type="region of interest" description="Disordered" evidence="1">
    <location>
        <begin position="1"/>
        <end position="62"/>
    </location>
</feature>
<dbReference type="Proteomes" id="UP000785679">
    <property type="component" value="Unassembled WGS sequence"/>
</dbReference>
<keyword evidence="5" id="KW-1185">Reference proteome</keyword>
<dbReference type="Pfam" id="PF00168">
    <property type="entry name" value="C2"/>
    <property type="match status" value="1"/>
</dbReference>
<evidence type="ECO:0000256" key="1">
    <source>
        <dbReference type="SAM" id="MobiDB-lite"/>
    </source>
</evidence>
<evidence type="ECO:0000259" key="3">
    <source>
        <dbReference type="Pfam" id="PF24656"/>
    </source>
</evidence>
<dbReference type="PANTHER" id="PTHR46436:SF2">
    <property type="entry name" value="CHROMOSOME UNDETERMINED SCAFFOLD_119, WHOLE GENOME SHOTGUN SEQUENCE"/>
    <property type="match status" value="1"/>
</dbReference>
<sequence>MSDPASQNGTPQNPAPNSDPNKQPPDDASKPKDEEEPLQLGNARAKPKKLSTFYDPPLPLPPEKYDPEVKKVNELVRRWKVHLDQIEISNATSNAIDPFLQIVIGGDYFIEIKKGSTQEYIECGERGITYQTDCLRGLESGGERTFTTEILTEYRASYFQIMRERLHIELWTSGGGLFLNNFIGIASIPLLDIASGSFKQTIQIYPFGDDVAHRVLATISFNIIFEEIWDFHLTFVDWKTSSLEKEKDKSLVINPSVELKIISRNALQGTSNSETLQRTKAPHWSALEDGITYRGTLSDLAGERLLINVWNHSLLVHRTLIGTKSVPMKDAMNFVKCEMVIHKPKKRTEENIRLKQQTCAVQGTVRLGLKPKYNQLGERETISHGQHYLCVQIQRMAVFDQLDDSSEVTVFAEVDWAGAIKKTRGVRRPNVNETLLFHIPIDQTDDIAEYLNDELATKSEIQVNVWADTQSGKGQLENLGSARLCLGQIHYQKFEDKYYTDERTKQKHSFQCRVYSTTLKLQSAFYDTSNSGVTLSVWFQPELPFPQVDLGRLKGKEEDAYPSPEIDLNLKNGAYLSRFNQVIQRNFPPDYPTDDRRFDQLFISDQYRQRHLLPLYLSKITPPDSNLPPIQKQNISADQQVIPKDAQTLLTPLIPRGIRTLTEIAHFVRCLPFREGAFLLGGRDRVWASPDFMLKMRVGSVEEHAILLASMFRACKFEEVGDLPGNESEKKGRKGSEIPSQSSNISDRVFVCLGKLRSTGQDHAWVLTFNKSFDQLTFWEPTLPKKWVLDGRISQDQCSHLEGYLSPNLTEEEKKELQVRREQKRQEQKTQDQENDDMEFEKKPSPLTPPANYQGQQFSQESHSEDEEDDDIADFVNQLNAQVHLEDMDQLRKGCGDINLIGRVAAQSKQRQQQLRALDYAEQQTQKKPNKFLADQDKERLEREKQRLDKHLLPVEYFKSWKTGGGENLPAGILPYAQIDLIFNHKNIWANLQCANPSAIWYHIHDEKQWLPLITDTQIQHPILSNNSGDQNTGDKAKVGNEIEDYKMRGDYMKVFQPFYEAKGLEGALNQLQVQRHEDKILKEVEIAIKQIRSSRNLPTKLRKNATTMQILRLQLDLLEDIECGRLTPQQQQQHKQLVERELLKLVPESYKISLLPAFFNYHDAERIRTMICDQMQDFISMQKGGQSSGGKKKAMFAIGVKIYAFQQGVCSVRVAVARMAEEQGESGK</sequence>
<comment type="caution">
    <text evidence="4">The sequence shown here is derived from an EMBL/GenBank/DDBJ whole genome shotgun (WGS) entry which is preliminary data.</text>
</comment>
<feature type="region of interest" description="Disordered" evidence="1">
    <location>
        <begin position="804"/>
        <end position="870"/>
    </location>
</feature>
<dbReference type="InterPro" id="IPR056290">
    <property type="entry name" value="CEPT76/DRC7_peptidase-like_dom"/>
</dbReference>
<evidence type="ECO:0000313" key="5">
    <source>
        <dbReference type="Proteomes" id="UP000785679"/>
    </source>
</evidence>
<organism evidence="4 5">
    <name type="scientific">Halteria grandinella</name>
    <dbReference type="NCBI Taxonomy" id="5974"/>
    <lineage>
        <taxon>Eukaryota</taxon>
        <taxon>Sar</taxon>
        <taxon>Alveolata</taxon>
        <taxon>Ciliophora</taxon>
        <taxon>Intramacronucleata</taxon>
        <taxon>Spirotrichea</taxon>
        <taxon>Stichotrichia</taxon>
        <taxon>Sporadotrichida</taxon>
        <taxon>Halteriidae</taxon>
        <taxon>Halteria</taxon>
    </lineage>
</organism>
<feature type="domain" description="CEP76/DRC7 peptidase-like" evidence="3">
    <location>
        <begin position="974"/>
        <end position="1013"/>
    </location>
</feature>
<gene>
    <name evidence="4" type="ORF">FGO68_gene11430</name>
</gene>
<evidence type="ECO:0000313" key="4">
    <source>
        <dbReference type="EMBL" id="TNV87008.1"/>
    </source>
</evidence>